<keyword evidence="1" id="KW-0812">Transmembrane</keyword>
<feature type="domain" description="NACHT" evidence="2">
    <location>
        <begin position="346"/>
        <end position="469"/>
    </location>
</feature>
<dbReference type="InterPro" id="IPR027417">
    <property type="entry name" value="P-loop_NTPase"/>
</dbReference>
<organism evidence="3 4">
    <name type="scientific">Thalassospira povalilytica</name>
    <dbReference type="NCBI Taxonomy" id="732237"/>
    <lineage>
        <taxon>Bacteria</taxon>
        <taxon>Pseudomonadati</taxon>
        <taxon>Pseudomonadota</taxon>
        <taxon>Alphaproteobacteria</taxon>
        <taxon>Rhodospirillales</taxon>
        <taxon>Thalassospiraceae</taxon>
        <taxon>Thalassospira</taxon>
    </lineage>
</organism>
<reference evidence="3" key="1">
    <citation type="submission" date="2020-12" db="EMBL/GenBank/DDBJ databases">
        <title>Oil enriched cultivation method for isolating marine PHA-producing bacteria.</title>
        <authorList>
            <person name="Zheng W."/>
            <person name="Yu S."/>
            <person name="Huang Y."/>
        </authorList>
    </citation>
    <scope>NUCLEOTIDE SEQUENCE</scope>
    <source>
        <strain evidence="3">SY-2-3</strain>
    </source>
</reference>
<dbReference type="Gene3D" id="3.40.50.300">
    <property type="entry name" value="P-loop containing nucleotide triphosphate hydrolases"/>
    <property type="match status" value="1"/>
</dbReference>
<feature type="transmembrane region" description="Helical" evidence="1">
    <location>
        <begin position="826"/>
        <end position="846"/>
    </location>
</feature>
<gene>
    <name evidence="3" type="ORF">JF547_19200</name>
</gene>
<evidence type="ECO:0000313" key="4">
    <source>
        <dbReference type="Proteomes" id="UP000664405"/>
    </source>
</evidence>
<dbReference type="InterPro" id="IPR007111">
    <property type="entry name" value="NACHT_NTPase"/>
</dbReference>
<accession>A0A8I1MB40</accession>
<comment type="caution">
    <text evidence="3">The sequence shown here is derived from an EMBL/GenBank/DDBJ whole genome shotgun (WGS) entry which is preliminary data.</text>
</comment>
<dbReference type="Proteomes" id="UP000664405">
    <property type="component" value="Unassembled WGS sequence"/>
</dbReference>
<keyword evidence="1" id="KW-1133">Transmembrane helix</keyword>
<protein>
    <recommendedName>
        <fullName evidence="2">NACHT domain-containing protein</fullName>
    </recommendedName>
</protein>
<keyword evidence="1" id="KW-0472">Membrane</keyword>
<feature type="transmembrane region" description="Helical" evidence="1">
    <location>
        <begin position="6"/>
        <end position="26"/>
    </location>
</feature>
<dbReference type="PROSITE" id="PS50837">
    <property type="entry name" value="NACHT"/>
    <property type="match status" value="1"/>
</dbReference>
<evidence type="ECO:0000313" key="3">
    <source>
        <dbReference type="EMBL" id="MBN8198602.1"/>
    </source>
</evidence>
<sequence>MELSFETVLATVFAILFVVFLAMWGWMKFRQLVSKAKFAFFTLSSIIICLSLGLSALTTSLPSILVELFARKLGIVDLPSYSTTVSQVGVVALTLLAIWAIWHFAHHAISSWNAPPRMSEFELSQSFQQDSIAMLSLKYLKVLFEGREDAFASEDALTWEQRSPEVPKAIPNSVLLRDLFCASMKEAIIKDDGWRDRYKLWSGEVYQPLSNATENLTLLVFDTDPLKDDVIERLSLISDYFTENVKYNVYGVYFDRNATAGAKKKFIVGGIIVEVLSSRNLIVDALDLKSYARDLIKQFESTKVGGLDVTVADSFVPLSVEADENPAVTYGLDDLLAQWSSENSNRHISITGEYGQGKSTAMLKYCVDWAKRFIESGDVEGRVPLLIELRSKNPGETDPLSFLSAWCSRYRLQPAQVYNLIRSGDAIVIFEGFDELKNSGRSFDRYEHFSALWRFAFPNTKIIFTGRPNFFLNDREANRTLRSSNTVQAVGAPYSEVWCLKKMTHSQLGCACRAFPTRIRLGIETAAAQNADFFEIVSRPSMLPVVATIWDEIHALTSSGVALTGAILVEKYLDAIFARKEAELERDKREYDAPQGARYLVLHRSVRELLTICVALRMAALGGSNTISRQEIVEMTRDLYPRLKDLCLAAGVQKEVLNSFMSFEKQTLDDTPSDKIQIVVSDICSAGILIPDPVGGVNNLRFPHKQFFEYLVAKGGVIGLQFKKHPMTELLQLAAGRQTICGAMLKEPNSIKYFSECVEGNIPYGFYSYGQLFWKFLLLFTSIITKVEECAVNVFSKRKMNGHVPSELAFYVIDNDILLRHHGNRFFAMLLFSIFVTYTLVFYFGFEPGFVNVLDRFEQVIGASLLAFALFVYAALGVVTVFLTPIFVRGGPRRLSAMAGYSKKLRFSIAFLLCKLSIEGDAPISLGGLLRKMYSSLSLGKVVVVGNYKVNSSFKSPHTALIEEFVDIETHIK</sequence>
<dbReference type="EMBL" id="JAEKJW010000004">
    <property type="protein sequence ID" value="MBN8198602.1"/>
    <property type="molecule type" value="Genomic_DNA"/>
</dbReference>
<proteinExistence type="predicted"/>
<feature type="transmembrane region" description="Helical" evidence="1">
    <location>
        <begin position="38"/>
        <end position="65"/>
    </location>
</feature>
<evidence type="ECO:0000259" key="2">
    <source>
        <dbReference type="PROSITE" id="PS50837"/>
    </source>
</evidence>
<name>A0A8I1MB40_9PROT</name>
<feature type="transmembrane region" description="Helical" evidence="1">
    <location>
        <begin position="866"/>
        <end position="888"/>
    </location>
</feature>
<evidence type="ECO:0000256" key="1">
    <source>
        <dbReference type="SAM" id="Phobius"/>
    </source>
</evidence>
<dbReference type="RefSeq" id="WP_206928375.1">
    <property type="nucleotide sequence ID" value="NZ_JAEKJW010000004.1"/>
</dbReference>
<dbReference type="AlphaFoldDB" id="A0A8I1MB40"/>